<dbReference type="SMART" id="SM00320">
    <property type="entry name" value="WD40"/>
    <property type="match status" value="9"/>
</dbReference>
<evidence type="ECO:0000259" key="4">
    <source>
        <dbReference type="Pfam" id="PF23409"/>
    </source>
</evidence>
<sequence>MSKLCCCFPNRNRKTDKKNNSSDFLEGANSRVNVLSTSEINSSKEENPTDIQKEIPAIINIGEINERATKQKWNVSSKFDLLCLDRILSPLKEYTLNVELPPKTLSIENVYGYQGMYARRNLYYPIESPSAQPILYFSGKLAILSYFSLRRQEFYTGHDNPITCMAIHPDGKVAATGEYGNSPSVHIWNIPYIEKDGKENDDIKNPIYILKLDKRFTQTISMSFSRCGTWLLVVALNQSYSSEILCYEWKRGKEVNCVFCHDDKVFNIIVNPFSRKEFVTLGVKYIRFWTIDNVLHPVDNIEKNQNLTVTHISGSYLKSKFFVSGTIKGDIYFWKNGLLSVVCNNIHKGPVTVVAPLQNNNFLTGGRDGKIIYWNEQHQPINEFTMEGSPCIRAIDAGGLEGVLWGWGEGFGRRASKSFRGLNNGFRTRNSVCSNSFLHEITRSNSMLTVSSNTYSVNVNNTTANNIDTLANDEPMDEQKFSDISYIVGCEDSSMYIFSQTDREPIRLTEGSCCSSDGDELWGLDTHPLNSNIFVTCGDDGYVKVYNLERKELMKKKNYGIRLRSICYSPSGINMAVGTNDGSFFIINENLDIIISAIIDRRATIYDLAYSPNGKYLAVASHDNYIDIYEVESDLGYYQRFMSCRGHSSYVTHIDWDINSSMIRSNSANNELFYWSLITDANKSIDPTSYRKVDWHSSKCILQWETKGIFGSKQVKNTTTHEDIEHFLSPCTVNCCDRVKINNDLQLLAVGDAFGNIYIYRFPAFSNDMQYQAFHAHGGPVANVKFAVNLKTLISIGATDGLVIQWNLDNVE</sequence>
<gene>
    <name evidence="6" type="ORF">BCR32DRAFT_267389</name>
</gene>
<proteinExistence type="predicted"/>
<dbReference type="InterPro" id="IPR015943">
    <property type="entry name" value="WD40/YVTN_repeat-like_dom_sf"/>
</dbReference>
<protein>
    <submittedName>
        <fullName evidence="6">WD40 repeat-like protein</fullName>
    </submittedName>
</protein>
<feature type="domain" description="EML-like second beta-propeller" evidence="5">
    <location>
        <begin position="521"/>
        <end position="808"/>
    </location>
</feature>
<dbReference type="InterPro" id="IPR055442">
    <property type="entry name" value="Beta-prop_EML-like_2nd"/>
</dbReference>
<comment type="caution">
    <text evidence="6">The sequence shown here is derived from an EMBL/GenBank/DDBJ whole genome shotgun (WGS) entry which is preliminary data.</text>
</comment>
<dbReference type="EMBL" id="MCFG01000086">
    <property type="protein sequence ID" value="ORX82837.1"/>
    <property type="molecule type" value="Genomic_DNA"/>
</dbReference>
<feature type="domain" description="EML-like first beta-propeller" evidence="4">
    <location>
        <begin position="152"/>
        <end position="394"/>
    </location>
</feature>
<dbReference type="PANTHER" id="PTHR13720:SF33">
    <property type="entry name" value="HELP DOMAIN-CONTAINING PROTEIN"/>
    <property type="match status" value="1"/>
</dbReference>
<dbReference type="AlphaFoldDB" id="A0A1Y1XAU0"/>
<dbReference type="Proteomes" id="UP000193944">
    <property type="component" value="Unassembled WGS sequence"/>
</dbReference>
<reference evidence="6 7" key="1">
    <citation type="submission" date="2016-08" db="EMBL/GenBank/DDBJ databases">
        <title>A Parts List for Fungal Cellulosomes Revealed by Comparative Genomics.</title>
        <authorList>
            <consortium name="DOE Joint Genome Institute"/>
            <person name="Haitjema C.H."/>
            <person name="Gilmore S.P."/>
            <person name="Henske J.K."/>
            <person name="Solomon K.V."/>
            <person name="De Groot R."/>
            <person name="Kuo A."/>
            <person name="Mondo S.J."/>
            <person name="Salamov A.A."/>
            <person name="Labutti K."/>
            <person name="Zhao Z."/>
            <person name="Chiniquy J."/>
            <person name="Barry K."/>
            <person name="Brewer H.M."/>
            <person name="Purvine S.O."/>
            <person name="Wright A.T."/>
            <person name="Boxma B."/>
            <person name="Van Alen T."/>
            <person name="Hackstein J.H."/>
            <person name="Baker S.E."/>
            <person name="Grigoriev I.V."/>
            <person name="O'Malley M.A."/>
        </authorList>
    </citation>
    <scope>NUCLEOTIDE SEQUENCE [LARGE SCALE GENOMIC DNA]</scope>
    <source>
        <strain evidence="6 7">S4</strain>
    </source>
</reference>
<keyword evidence="7" id="KW-1185">Reference proteome</keyword>
<dbReference type="PROSITE" id="PS50294">
    <property type="entry name" value="WD_REPEATS_REGION"/>
    <property type="match status" value="1"/>
</dbReference>
<dbReference type="InterPro" id="IPR050630">
    <property type="entry name" value="WD_repeat_EMAP"/>
</dbReference>
<dbReference type="PROSITE" id="PS50082">
    <property type="entry name" value="WD_REPEATS_2"/>
    <property type="match status" value="3"/>
</dbReference>
<dbReference type="InterPro" id="IPR036322">
    <property type="entry name" value="WD40_repeat_dom_sf"/>
</dbReference>
<dbReference type="InterPro" id="IPR055439">
    <property type="entry name" value="Beta-prop_EML_1st"/>
</dbReference>
<accession>A0A1Y1XAU0</accession>
<evidence type="ECO:0000256" key="2">
    <source>
        <dbReference type="ARBA" id="ARBA00022737"/>
    </source>
</evidence>
<evidence type="ECO:0000313" key="6">
    <source>
        <dbReference type="EMBL" id="ORX82837.1"/>
    </source>
</evidence>
<keyword evidence="2" id="KW-0677">Repeat</keyword>
<dbReference type="PANTHER" id="PTHR13720">
    <property type="entry name" value="WD-40 REPEAT PROTEIN"/>
    <property type="match status" value="1"/>
</dbReference>
<feature type="repeat" description="WD" evidence="3">
    <location>
        <begin position="774"/>
        <end position="812"/>
    </location>
</feature>
<evidence type="ECO:0000256" key="1">
    <source>
        <dbReference type="ARBA" id="ARBA00022574"/>
    </source>
</evidence>
<dbReference type="Pfam" id="PF23409">
    <property type="entry name" value="Beta-prop_EML"/>
    <property type="match status" value="1"/>
</dbReference>
<evidence type="ECO:0000259" key="5">
    <source>
        <dbReference type="Pfam" id="PF23414"/>
    </source>
</evidence>
<name>A0A1Y1XAU0_9FUNG</name>
<dbReference type="STRING" id="1754192.A0A1Y1XAU0"/>
<feature type="repeat" description="WD" evidence="3">
    <location>
        <begin position="644"/>
        <end position="677"/>
    </location>
</feature>
<dbReference type="Pfam" id="PF23414">
    <property type="entry name" value="Beta-prop_EML_2"/>
    <property type="match status" value="1"/>
</dbReference>
<organism evidence="6 7">
    <name type="scientific">Anaeromyces robustus</name>
    <dbReference type="NCBI Taxonomy" id="1754192"/>
    <lineage>
        <taxon>Eukaryota</taxon>
        <taxon>Fungi</taxon>
        <taxon>Fungi incertae sedis</taxon>
        <taxon>Chytridiomycota</taxon>
        <taxon>Chytridiomycota incertae sedis</taxon>
        <taxon>Neocallimastigomycetes</taxon>
        <taxon>Neocallimastigales</taxon>
        <taxon>Neocallimastigaceae</taxon>
        <taxon>Anaeromyces</taxon>
    </lineage>
</organism>
<dbReference type="OrthoDB" id="10251741at2759"/>
<dbReference type="InterPro" id="IPR001680">
    <property type="entry name" value="WD40_rpt"/>
</dbReference>
<feature type="repeat" description="WD" evidence="3">
    <location>
        <begin position="598"/>
        <end position="633"/>
    </location>
</feature>
<reference evidence="6 7" key="2">
    <citation type="submission" date="2016-08" db="EMBL/GenBank/DDBJ databases">
        <title>Pervasive Adenine N6-methylation of Active Genes in Fungi.</title>
        <authorList>
            <consortium name="DOE Joint Genome Institute"/>
            <person name="Mondo S.J."/>
            <person name="Dannebaum R.O."/>
            <person name="Kuo R.C."/>
            <person name="Labutti K."/>
            <person name="Haridas S."/>
            <person name="Kuo A."/>
            <person name="Salamov A."/>
            <person name="Ahrendt S.R."/>
            <person name="Lipzen A."/>
            <person name="Sullivan W."/>
            <person name="Andreopoulos W.B."/>
            <person name="Clum A."/>
            <person name="Lindquist E."/>
            <person name="Daum C."/>
            <person name="Ramamoorthy G.K."/>
            <person name="Gryganskyi A."/>
            <person name="Culley D."/>
            <person name="Magnuson J.K."/>
            <person name="James T.Y."/>
            <person name="O'Malley M.A."/>
            <person name="Stajich J.E."/>
            <person name="Spatafora J.W."/>
            <person name="Visel A."/>
            <person name="Grigoriev I.V."/>
        </authorList>
    </citation>
    <scope>NUCLEOTIDE SEQUENCE [LARGE SCALE GENOMIC DNA]</scope>
    <source>
        <strain evidence="6 7">S4</strain>
    </source>
</reference>
<keyword evidence="1 3" id="KW-0853">WD repeat</keyword>
<evidence type="ECO:0000256" key="3">
    <source>
        <dbReference type="PROSITE-ProRule" id="PRU00221"/>
    </source>
</evidence>
<evidence type="ECO:0000313" key="7">
    <source>
        <dbReference type="Proteomes" id="UP000193944"/>
    </source>
</evidence>
<dbReference type="GO" id="GO:0008017">
    <property type="term" value="F:microtubule binding"/>
    <property type="evidence" value="ECO:0007669"/>
    <property type="project" value="TreeGrafter"/>
</dbReference>
<dbReference type="SUPFAM" id="SSF50978">
    <property type="entry name" value="WD40 repeat-like"/>
    <property type="match status" value="2"/>
</dbReference>
<dbReference type="Gene3D" id="2.130.10.10">
    <property type="entry name" value="YVTN repeat-like/Quinoprotein amine dehydrogenase"/>
    <property type="match status" value="2"/>
</dbReference>